<dbReference type="Gene3D" id="3.40.50.10610">
    <property type="entry name" value="ABC-type transport auxiliary lipoprotein component"/>
    <property type="match status" value="1"/>
</dbReference>
<accession>A0A917F9G8</accession>
<keyword evidence="3" id="KW-1185">Reference proteome</keyword>
<evidence type="ECO:0000259" key="1">
    <source>
        <dbReference type="Pfam" id="PF03886"/>
    </source>
</evidence>
<dbReference type="EMBL" id="BMCT01000002">
    <property type="protein sequence ID" value="GGF59660.1"/>
    <property type="molecule type" value="Genomic_DNA"/>
</dbReference>
<sequence length="207" mass="21397">MRNAEAGMARRTGMGHGRMVVAAMIALTLAGCASAPVPTFDLSAPTGFTARGGSNGQLVVVSPTALAVLDSEKIVVEPAPGQITYLPDAQWSDKLSSLLQARTVQAFENGSKLRRVARPGDGVAGDYQLNMDIRSFGVKVLPEGTFAVVEISAKLIGSASGKILAARIFSARVPLASVSSTSATSALDQASNQVLIELVRWASAAQG</sequence>
<evidence type="ECO:0000313" key="3">
    <source>
        <dbReference type="Proteomes" id="UP000606044"/>
    </source>
</evidence>
<dbReference type="Pfam" id="PF03886">
    <property type="entry name" value="ABC_trans_aux"/>
    <property type="match status" value="1"/>
</dbReference>
<proteinExistence type="predicted"/>
<dbReference type="InterPro" id="IPR005586">
    <property type="entry name" value="ABC_trans_aux"/>
</dbReference>
<dbReference type="AlphaFoldDB" id="A0A917F9G8"/>
<organism evidence="2 3">
    <name type="scientific">Azorhizobium oxalatiphilum</name>
    <dbReference type="NCBI Taxonomy" id="980631"/>
    <lineage>
        <taxon>Bacteria</taxon>
        <taxon>Pseudomonadati</taxon>
        <taxon>Pseudomonadota</taxon>
        <taxon>Alphaproteobacteria</taxon>
        <taxon>Hyphomicrobiales</taxon>
        <taxon>Xanthobacteraceae</taxon>
        <taxon>Azorhizobium</taxon>
    </lineage>
</organism>
<dbReference type="SUPFAM" id="SSF159594">
    <property type="entry name" value="XCC0632-like"/>
    <property type="match status" value="1"/>
</dbReference>
<dbReference type="Proteomes" id="UP000606044">
    <property type="component" value="Unassembled WGS sequence"/>
</dbReference>
<comment type="caution">
    <text evidence="2">The sequence shown here is derived from an EMBL/GenBank/DDBJ whole genome shotgun (WGS) entry which is preliminary data.</text>
</comment>
<evidence type="ECO:0000313" key="2">
    <source>
        <dbReference type="EMBL" id="GGF59660.1"/>
    </source>
</evidence>
<reference evidence="2" key="2">
    <citation type="submission" date="2020-09" db="EMBL/GenBank/DDBJ databases">
        <authorList>
            <person name="Sun Q."/>
            <person name="Sedlacek I."/>
        </authorList>
    </citation>
    <scope>NUCLEOTIDE SEQUENCE</scope>
    <source>
        <strain evidence="2">CCM 7897</strain>
    </source>
</reference>
<name>A0A917F9G8_9HYPH</name>
<dbReference type="PROSITE" id="PS51257">
    <property type="entry name" value="PROKAR_LIPOPROTEIN"/>
    <property type="match status" value="1"/>
</dbReference>
<reference evidence="2" key="1">
    <citation type="journal article" date="2014" name="Int. J. Syst. Evol. Microbiol.">
        <title>Complete genome sequence of Corynebacterium casei LMG S-19264T (=DSM 44701T), isolated from a smear-ripened cheese.</title>
        <authorList>
            <consortium name="US DOE Joint Genome Institute (JGI-PGF)"/>
            <person name="Walter F."/>
            <person name="Albersmeier A."/>
            <person name="Kalinowski J."/>
            <person name="Ruckert C."/>
        </authorList>
    </citation>
    <scope>NUCLEOTIDE SEQUENCE</scope>
    <source>
        <strain evidence="2">CCM 7897</strain>
    </source>
</reference>
<feature type="domain" description="ABC-type transport auxiliary lipoprotein component" evidence="1">
    <location>
        <begin position="41"/>
        <end position="195"/>
    </location>
</feature>
<protein>
    <submittedName>
        <fullName evidence="2">ABC transporter</fullName>
    </submittedName>
</protein>
<gene>
    <name evidence="2" type="ORF">GCM10007301_19240</name>
</gene>